<dbReference type="Proteomes" id="UP000507470">
    <property type="component" value="Unassembled WGS sequence"/>
</dbReference>
<dbReference type="InterPro" id="IPR001727">
    <property type="entry name" value="GDT1-like"/>
</dbReference>
<evidence type="ECO:0000313" key="8">
    <source>
        <dbReference type="Proteomes" id="UP000507470"/>
    </source>
</evidence>
<dbReference type="Pfam" id="PF01169">
    <property type="entry name" value="GDT1"/>
    <property type="match status" value="2"/>
</dbReference>
<dbReference type="GO" id="GO:0032472">
    <property type="term" value="P:Golgi calcium ion transport"/>
    <property type="evidence" value="ECO:0007669"/>
    <property type="project" value="TreeGrafter"/>
</dbReference>
<evidence type="ECO:0000256" key="4">
    <source>
        <dbReference type="ARBA" id="ARBA00022989"/>
    </source>
</evidence>
<accession>A0A6J8EQA1</accession>
<evidence type="ECO:0000313" key="7">
    <source>
        <dbReference type="EMBL" id="CAC5422779.1"/>
    </source>
</evidence>
<dbReference type="GO" id="GO:0005794">
    <property type="term" value="C:Golgi apparatus"/>
    <property type="evidence" value="ECO:0007669"/>
    <property type="project" value="TreeGrafter"/>
</dbReference>
<evidence type="ECO:0000256" key="6">
    <source>
        <dbReference type="RuleBase" id="RU365102"/>
    </source>
</evidence>
<feature type="chain" id="PRO_5027165258" description="GDT1 family protein" evidence="6">
    <location>
        <begin position="26"/>
        <end position="296"/>
    </location>
</feature>
<keyword evidence="6" id="KW-0732">Signal</keyword>
<keyword evidence="3 6" id="KW-0812">Transmembrane</keyword>
<dbReference type="PANTHER" id="PTHR12608:SF1">
    <property type="entry name" value="TRANSMEMBRANE PROTEIN 165"/>
    <property type="match status" value="1"/>
</dbReference>
<evidence type="ECO:0000256" key="2">
    <source>
        <dbReference type="ARBA" id="ARBA00009190"/>
    </source>
</evidence>
<evidence type="ECO:0000256" key="3">
    <source>
        <dbReference type="ARBA" id="ARBA00022692"/>
    </source>
</evidence>
<dbReference type="AlphaFoldDB" id="A0A6J8EQA1"/>
<dbReference type="OrthoDB" id="442680at2759"/>
<dbReference type="PROSITE" id="PS01214">
    <property type="entry name" value="UPF0016"/>
    <property type="match status" value="1"/>
</dbReference>
<dbReference type="GO" id="GO:0016020">
    <property type="term" value="C:membrane"/>
    <property type="evidence" value="ECO:0007669"/>
    <property type="project" value="UniProtKB-SubCell"/>
</dbReference>
<protein>
    <recommendedName>
        <fullName evidence="6">GDT1 family protein</fullName>
    </recommendedName>
</protein>
<comment type="subcellular location">
    <subcellularLocation>
        <location evidence="1 6">Membrane</location>
        <topology evidence="1 6">Multi-pass membrane protein</topology>
    </subcellularLocation>
</comment>
<dbReference type="EMBL" id="CACVKT020009700">
    <property type="protein sequence ID" value="CAC5422779.1"/>
    <property type="molecule type" value="Genomic_DNA"/>
</dbReference>
<evidence type="ECO:0000256" key="1">
    <source>
        <dbReference type="ARBA" id="ARBA00004141"/>
    </source>
</evidence>
<comment type="similarity">
    <text evidence="2 6">Belongs to the GDT1 family.</text>
</comment>
<feature type="transmembrane region" description="Helical" evidence="6">
    <location>
        <begin position="241"/>
        <end position="262"/>
    </location>
</feature>
<gene>
    <name evidence="7" type="ORF">MCOR_54807</name>
</gene>
<feature type="signal peptide" evidence="6">
    <location>
        <begin position="1"/>
        <end position="25"/>
    </location>
</feature>
<feature type="transmembrane region" description="Helical" evidence="6">
    <location>
        <begin position="66"/>
        <end position="84"/>
    </location>
</feature>
<dbReference type="GO" id="GO:0015085">
    <property type="term" value="F:calcium ion transmembrane transporter activity"/>
    <property type="evidence" value="ECO:0007669"/>
    <property type="project" value="TreeGrafter"/>
</dbReference>
<dbReference type="GO" id="GO:0032468">
    <property type="term" value="P:Golgi calcium ion homeostasis"/>
    <property type="evidence" value="ECO:0007669"/>
    <property type="project" value="TreeGrafter"/>
</dbReference>
<sequence>MKLFTRFLFILTWTILCVSVVEVLCENQKDIVKDVIKGINKDKSDEHEKESSDEGSMFHALRKKSGNLGFLHAFLASLSVIIVSEIGDKTFFIAAIMAMRHSRTVVFAGAIASLWLMTILSAIMGYATTIIPRWFTYYASSALFAVFGIKMIKEGYEMSPDEGQEEMEEVQADIKKQEEEYEKDRLGTQDIETGVIRTPGRKWFHALVGTVFLQSFTLNFLAEWGDRSQIATIVLAARENIAGVIIGGCIGHFICTAIAVLGGRMVAQKISVRTVTLIGGVVFLIFALSAFFVMPE</sequence>
<proteinExistence type="inferred from homology"/>
<feature type="transmembrane region" description="Helical" evidence="6">
    <location>
        <begin position="134"/>
        <end position="152"/>
    </location>
</feature>
<keyword evidence="4 6" id="KW-1133">Transmembrane helix</keyword>
<dbReference type="InterPro" id="IPR049555">
    <property type="entry name" value="GDT1-like_CS"/>
</dbReference>
<evidence type="ECO:0000256" key="5">
    <source>
        <dbReference type="ARBA" id="ARBA00023136"/>
    </source>
</evidence>
<feature type="transmembrane region" description="Helical" evidence="6">
    <location>
        <begin position="274"/>
        <end position="294"/>
    </location>
</feature>
<feature type="transmembrane region" description="Helical" evidence="6">
    <location>
        <begin position="105"/>
        <end position="128"/>
    </location>
</feature>
<keyword evidence="5 6" id="KW-0472">Membrane</keyword>
<name>A0A6J8EQA1_MYTCO</name>
<dbReference type="PANTHER" id="PTHR12608">
    <property type="entry name" value="TRANSMEMBRANE PROTEIN HTP-1 RELATED"/>
    <property type="match status" value="1"/>
</dbReference>
<organism evidence="7 8">
    <name type="scientific">Mytilus coruscus</name>
    <name type="common">Sea mussel</name>
    <dbReference type="NCBI Taxonomy" id="42192"/>
    <lineage>
        <taxon>Eukaryota</taxon>
        <taxon>Metazoa</taxon>
        <taxon>Spiralia</taxon>
        <taxon>Lophotrochozoa</taxon>
        <taxon>Mollusca</taxon>
        <taxon>Bivalvia</taxon>
        <taxon>Autobranchia</taxon>
        <taxon>Pteriomorphia</taxon>
        <taxon>Mytilida</taxon>
        <taxon>Mytiloidea</taxon>
        <taxon>Mytilidae</taxon>
        <taxon>Mytilinae</taxon>
        <taxon>Mytilus</taxon>
    </lineage>
</organism>
<dbReference type="GO" id="GO:0005384">
    <property type="term" value="F:manganese ion transmembrane transporter activity"/>
    <property type="evidence" value="ECO:0007669"/>
    <property type="project" value="TreeGrafter"/>
</dbReference>
<keyword evidence="8" id="KW-1185">Reference proteome</keyword>
<feature type="transmembrane region" description="Helical" evidence="6">
    <location>
        <begin position="203"/>
        <end position="221"/>
    </location>
</feature>
<reference evidence="7 8" key="1">
    <citation type="submission" date="2020-06" db="EMBL/GenBank/DDBJ databases">
        <authorList>
            <person name="Li R."/>
            <person name="Bekaert M."/>
        </authorList>
    </citation>
    <scope>NUCLEOTIDE SEQUENCE [LARGE SCALE GENOMIC DNA]</scope>
    <source>
        <strain evidence="8">wild</strain>
    </source>
</reference>